<dbReference type="Proteomes" id="UP001054837">
    <property type="component" value="Unassembled WGS sequence"/>
</dbReference>
<keyword evidence="9" id="KW-0809">Transit peptide</keyword>
<feature type="domain" description="Peptidase M16C associated" evidence="13">
    <location>
        <begin position="500"/>
        <end position="747"/>
    </location>
</feature>
<evidence type="ECO:0000259" key="13">
    <source>
        <dbReference type="SMART" id="SM01264"/>
    </source>
</evidence>
<evidence type="ECO:0000256" key="4">
    <source>
        <dbReference type="ARBA" id="ARBA00020167"/>
    </source>
</evidence>
<dbReference type="PANTHER" id="PTHR43016:SF13">
    <property type="entry name" value="PRESEQUENCE PROTEASE, MITOCHONDRIAL"/>
    <property type="match status" value="1"/>
</dbReference>
<gene>
    <name evidence="14" type="primary">pitrm1</name>
    <name evidence="14" type="ORF">CDAR_120851</name>
</gene>
<sequence>MTIGHILRKNILPVLKRSIWLRKQNYLSTAIDPKQYKVDNSLLGYSVKEVENIPELNLTAILLEHKATGAEHLHLGSADSNNLFMVAFRTPPPNSSGVPHILEHLALCGSQRYPCRDPFFNMLNRSLSTFMNAFTGSDTTMYAFSTQNAKDYQNLLSVYLDAAFYPSLNEKDFRQEGWRLEHEDINDKNSPIVFKGVVFNEMKGVFSDPSQYYARHLQNQLFPSNAYSHESGGDPLAIPELTWQQLKHFHSTLYHPSNSRFVTYGNMPLEVHLEKIENHVLNNFKKIKIDSEVLDVEAWKKPKEMVIFNRFDPMAAIPEKQVIISDSYVLNRITDTYENFALSILGTLLVDGPNSPFYQKLLQSGIGPDYSPCTGYDSSLKQSIFSVGLREIREEDVQWVRELIPSVFKEIIQDGFPQKQIESVLHKIEIATKHRTSNFGLNCALGVNSMWNHNGHPISAFKVNDHVNWFTSQMKNNKHFLQDKIVQYFENNNHKLTLIMKPDENFETQQQEMEKKLLDSKVSRLSDEERVQIYQQGLELAEHQKIVDASCLPSLQIEDVKRSIQKTPIKIVPVENDITVQLYEQPTNEVTYFRALIDASGLSEEETMLLPLFTSVITQMGAGNLDYKKFDQQVQLLTGKFDVSLHFTEHPSDSTQFTQNILLSSYCLDKNIDHMLELWKFVIFESHLEDQERLTQLIRLTAAEMAQSITYNGHRFAMQKASSSLSPCAELKEKAFGLTQIVYMKQLAELESHEEILERLRKLRAKLFNRQFLRCSLNATPEFMNKAYSGVHDLLLQMRGLNHKPVHTIVAKSESKKTHFVLPFSVNYIGQSGLAVPYCHPDFASLKVAAKLMSSKFLHSEIREKGGAYGGGAAVNKGGHFMFYSYRDPNTTKTLQSFSSGIEWLLNGSYSDADITEAKLGVFSEVDAPVPPGSKGSGFFLEGISDDMKQEMRNNIFSCTRQNLVDVTQKYLKNTEKVGTALIGPENNTTKSEGWNIIENKL</sequence>
<dbReference type="FunFam" id="3.30.830.10:FF:000009">
    <property type="entry name" value="Presequence protease, mitochondrial"/>
    <property type="match status" value="1"/>
</dbReference>
<keyword evidence="5 14" id="KW-0645">Protease</keyword>
<dbReference type="GO" id="GO:0004222">
    <property type="term" value="F:metalloendopeptidase activity"/>
    <property type="evidence" value="ECO:0007669"/>
    <property type="project" value="TreeGrafter"/>
</dbReference>
<comment type="cofactor">
    <cofactor evidence="1">
        <name>Zn(2+)</name>
        <dbReference type="ChEBI" id="CHEBI:29105"/>
    </cofactor>
</comment>
<dbReference type="GO" id="GO:0046872">
    <property type="term" value="F:metal ion binding"/>
    <property type="evidence" value="ECO:0007669"/>
    <property type="project" value="UniProtKB-KW"/>
</dbReference>
<evidence type="ECO:0000256" key="9">
    <source>
        <dbReference type="ARBA" id="ARBA00022946"/>
    </source>
</evidence>
<evidence type="ECO:0000256" key="12">
    <source>
        <dbReference type="SAM" id="Coils"/>
    </source>
</evidence>
<dbReference type="Pfam" id="PF05193">
    <property type="entry name" value="Peptidase_M16_C"/>
    <property type="match status" value="1"/>
</dbReference>
<keyword evidence="11" id="KW-0496">Mitochondrion</keyword>
<keyword evidence="10" id="KW-0482">Metalloprotease</keyword>
<organism evidence="14 15">
    <name type="scientific">Caerostris darwini</name>
    <dbReference type="NCBI Taxonomy" id="1538125"/>
    <lineage>
        <taxon>Eukaryota</taxon>
        <taxon>Metazoa</taxon>
        <taxon>Ecdysozoa</taxon>
        <taxon>Arthropoda</taxon>
        <taxon>Chelicerata</taxon>
        <taxon>Arachnida</taxon>
        <taxon>Araneae</taxon>
        <taxon>Araneomorphae</taxon>
        <taxon>Entelegynae</taxon>
        <taxon>Araneoidea</taxon>
        <taxon>Araneidae</taxon>
        <taxon>Caerostris</taxon>
    </lineage>
</organism>
<proteinExistence type="inferred from homology"/>
<dbReference type="Pfam" id="PF08367">
    <property type="entry name" value="M16C_assoc"/>
    <property type="match status" value="1"/>
</dbReference>
<protein>
    <recommendedName>
        <fullName evidence="4">Presequence protease, mitochondrial</fullName>
    </recommendedName>
</protein>
<dbReference type="SMART" id="SM01264">
    <property type="entry name" value="M16C_associated"/>
    <property type="match status" value="1"/>
</dbReference>
<evidence type="ECO:0000313" key="15">
    <source>
        <dbReference type="Proteomes" id="UP001054837"/>
    </source>
</evidence>
<evidence type="ECO:0000256" key="7">
    <source>
        <dbReference type="ARBA" id="ARBA00022801"/>
    </source>
</evidence>
<feature type="coiled-coil region" evidence="12">
    <location>
        <begin position="743"/>
        <end position="770"/>
    </location>
</feature>
<name>A0AAV4Q574_9ARAC</name>
<evidence type="ECO:0000256" key="5">
    <source>
        <dbReference type="ARBA" id="ARBA00022670"/>
    </source>
</evidence>
<keyword evidence="8" id="KW-0862">Zinc</keyword>
<dbReference type="SUPFAM" id="SSF63411">
    <property type="entry name" value="LuxS/MPP-like metallohydrolase"/>
    <property type="match status" value="4"/>
</dbReference>
<comment type="caution">
    <text evidence="14">The sequence shown here is derived from an EMBL/GenBank/DDBJ whole genome shotgun (WGS) entry which is preliminary data.</text>
</comment>
<keyword evidence="6" id="KW-0479">Metal-binding</keyword>
<dbReference type="Pfam" id="PF22516">
    <property type="entry name" value="PreP_C"/>
    <property type="match status" value="1"/>
</dbReference>
<evidence type="ECO:0000256" key="8">
    <source>
        <dbReference type="ARBA" id="ARBA00022833"/>
    </source>
</evidence>
<evidence type="ECO:0000256" key="3">
    <source>
        <dbReference type="ARBA" id="ARBA00007575"/>
    </source>
</evidence>
<dbReference type="PANTHER" id="PTHR43016">
    <property type="entry name" value="PRESEQUENCE PROTEASE"/>
    <property type="match status" value="1"/>
</dbReference>
<keyword evidence="12" id="KW-0175">Coiled coil</keyword>
<dbReference type="InterPro" id="IPR055130">
    <property type="entry name" value="PreP_C"/>
</dbReference>
<keyword evidence="15" id="KW-1185">Reference proteome</keyword>
<evidence type="ECO:0000256" key="10">
    <source>
        <dbReference type="ARBA" id="ARBA00023049"/>
    </source>
</evidence>
<dbReference type="InterPro" id="IPR011249">
    <property type="entry name" value="Metalloenz_LuxS/M16"/>
</dbReference>
<dbReference type="AlphaFoldDB" id="A0AAV4Q574"/>
<keyword evidence="7" id="KW-0378">Hydrolase</keyword>
<comment type="similarity">
    <text evidence="3">Belongs to the peptidase M16 family. PreP subfamily.</text>
</comment>
<dbReference type="Pfam" id="PF00675">
    <property type="entry name" value="Peptidase_M16"/>
    <property type="match status" value="1"/>
</dbReference>
<evidence type="ECO:0000256" key="6">
    <source>
        <dbReference type="ARBA" id="ARBA00022723"/>
    </source>
</evidence>
<dbReference type="FunFam" id="3.30.830.10:FF:000013">
    <property type="entry name" value="Mitochondrial presequence protease"/>
    <property type="match status" value="1"/>
</dbReference>
<evidence type="ECO:0000256" key="1">
    <source>
        <dbReference type="ARBA" id="ARBA00001947"/>
    </source>
</evidence>
<evidence type="ECO:0000313" key="14">
    <source>
        <dbReference type="EMBL" id="GIY05108.1"/>
    </source>
</evidence>
<dbReference type="Gene3D" id="3.30.830.10">
    <property type="entry name" value="Metalloenzyme, LuxS/M16 peptidase-like"/>
    <property type="match status" value="4"/>
</dbReference>
<evidence type="ECO:0000256" key="11">
    <source>
        <dbReference type="ARBA" id="ARBA00023128"/>
    </source>
</evidence>
<dbReference type="GO" id="GO:0016485">
    <property type="term" value="P:protein processing"/>
    <property type="evidence" value="ECO:0007669"/>
    <property type="project" value="TreeGrafter"/>
</dbReference>
<reference evidence="14 15" key="1">
    <citation type="submission" date="2021-06" db="EMBL/GenBank/DDBJ databases">
        <title>Caerostris darwini draft genome.</title>
        <authorList>
            <person name="Kono N."/>
            <person name="Arakawa K."/>
        </authorList>
    </citation>
    <scope>NUCLEOTIDE SEQUENCE [LARGE SCALE GENOMIC DNA]</scope>
</reference>
<dbReference type="InterPro" id="IPR007863">
    <property type="entry name" value="Peptidase_M16_C"/>
</dbReference>
<dbReference type="InterPro" id="IPR011765">
    <property type="entry name" value="Pept_M16_N"/>
</dbReference>
<dbReference type="FunFam" id="3.30.830.10:FF:000011">
    <property type="entry name" value="Presequence protease, mitochondrial"/>
    <property type="match status" value="1"/>
</dbReference>
<dbReference type="InterPro" id="IPR013578">
    <property type="entry name" value="Peptidase_M16C_assoc"/>
</dbReference>
<comment type="subcellular location">
    <subcellularLocation>
        <location evidence="2">Mitochondrion</location>
    </subcellularLocation>
</comment>
<dbReference type="GO" id="GO:0005759">
    <property type="term" value="C:mitochondrial matrix"/>
    <property type="evidence" value="ECO:0007669"/>
    <property type="project" value="TreeGrafter"/>
</dbReference>
<dbReference type="EMBL" id="BPLQ01004057">
    <property type="protein sequence ID" value="GIY05108.1"/>
    <property type="molecule type" value="Genomic_DNA"/>
</dbReference>
<accession>A0AAV4Q574</accession>
<evidence type="ECO:0000256" key="2">
    <source>
        <dbReference type="ARBA" id="ARBA00004173"/>
    </source>
</evidence>